<name>A0A7T7BHV4_PENDI</name>
<evidence type="ECO:0000313" key="2">
    <source>
        <dbReference type="Proteomes" id="UP000595662"/>
    </source>
</evidence>
<dbReference type="Proteomes" id="UP000595662">
    <property type="component" value="Chromosome 1"/>
</dbReference>
<evidence type="ECO:0000313" key="1">
    <source>
        <dbReference type="EMBL" id="QQK40251.1"/>
    </source>
</evidence>
<dbReference type="RefSeq" id="XP_065955783.1">
    <property type="nucleotide sequence ID" value="XM_066100383.1"/>
</dbReference>
<dbReference type="GeneID" id="90952468"/>
<accession>A0A7T7BHV4</accession>
<organism evidence="1 2">
    <name type="scientific">Penicillium digitatum</name>
    <name type="common">Green mold</name>
    <dbReference type="NCBI Taxonomy" id="36651"/>
    <lineage>
        <taxon>Eukaryota</taxon>
        <taxon>Fungi</taxon>
        <taxon>Dikarya</taxon>
        <taxon>Ascomycota</taxon>
        <taxon>Pezizomycotina</taxon>
        <taxon>Eurotiomycetes</taxon>
        <taxon>Eurotiomycetidae</taxon>
        <taxon>Eurotiales</taxon>
        <taxon>Aspergillaceae</taxon>
        <taxon>Penicillium</taxon>
    </lineage>
</organism>
<dbReference type="EMBL" id="CP060774">
    <property type="protein sequence ID" value="QQK40251.1"/>
    <property type="molecule type" value="Genomic_DNA"/>
</dbReference>
<proteinExistence type="predicted"/>
<dbReference type="AlphaFoldDB" id="A0A7T7BHV4"/>
<protein>
    <submittedName>
        <fullName evidence="1">Uncharacterized protein</fullName>
    </submittedName>
</protein>
<sequence>MTGYSPSAVAIRPDCASDQFVNLHLSDGIKIKKSTSIYVLDSTEHLVGQVEPRLFRNGNGPGYLQASPSILYLQPSV</sequence>
<gene>
    <name evidence="1" type="ORF">Pdw03_3105</name>
</gene>
<reference evidence="1 2" key="1">
    <citation type="submission" date="2020-08" db="EMBL/GenBank/DDBJ databases">
        <title>The completed genome sequence of the pathogenic ascomycete fungus Penicillium digitatum.</title>
        <authorList>
            <person name="Wang M."/>
        </authorList>
    </citation>
    <scope>NUCLEOTIDE SEQUENCE [LARGE SCALE GENOMIC DNA]</scope>
    <source>
        <strain evidence="1 2">PdW03</strain>
    </source>
</reference>